<comment type="subcellular location">
    <subcellularLocation>
        <location evidence="1">Endomembrane system</location>
        <topology evidence="1">Multi-pass membrane protein</topology>
    </subcellularLocation>
</comment>
<evidence type="ECO:0000259" key="10">
    <source>
        <dbReference type="PROSITE" id="PS50850"/>
    </source>
</evidence>
<dbReference type="EMBL" id="JAZAVJ010000014">
    <property type="protein sequence ID" value="KAK7422693.1"/>
    <property type="molecule type" value="Genomic_DNA"/>
</dbReference>
<name>A0ABR1HN84_9HYPO</name>
<evidence type="ECO:0000256" key="6">
    <source>
        <dbReference type="ARBA" id="ARBA00023136"/>
    </source>
</evidence>
<feature type="transmembrane region" description="Helical" evidence="9">
    <location>
        <begin position="325"/>
        <end position="342"/>
    </location>
</feature>
<feature type="domain" description="Major facilitator superfamily (MFS) profile" evidence="10">
    <location>
        <begin position="79"/>
        <end position="467"/>
    </location>
</feature>
<feature type="region of interest" description="Disordered" evidence="8">
    <location>
        <begin position="18"/>
        <end position="43"/>
    </location>
</feature>
<dbReference type="InterPro" id="IPR020846">
    <property type="entry name" value="MFS_dom"/>
</dbReference>
<evidence type="ECO:0000256" key="8">
    <source>
        <dbReference type="SAM" id="MobiDB-lite"/>
    </source>
</evidence>
<feature type="transmembrane region" description="Helical" evidence="9">
    <location>
        <begin position="410"/>
        <end position="430"/>
    </location>
</feature>
<dbReference type="Pfam" id="PF07690">
    <property type="entry name" value="MFS_1"/>
    <property type="match status" value="1"/>
</dbReference>
<evidence type="ECO:0000313" key="11">
    <source>
        <dbReference type="EMBL" id="KAK7422693.1"/>
    </source>
</evidence>
<proteinExistence type="inferred from homology"/>
<feature type="transmembrane region" description="Helical" evidence="9">
    <location>
        <begin position="82"/>
        <end position="104"/>
    </location>
</feature>
<feature type="transmembrane region" description="Helical" evidence="9">
    <location>
        <begin position="203"/>
        <end position="224"/>
    </location>
</feature>
<organism evidence="11 12">
    <name type="scientific">Neonectria punicea</name>
    <dbReference type="NCBI Taxonomy" id="979145"/>
    <lineage>
        <taxon>Eukaryota</taxon>
        <taxon>Fungi</taxon>
        <taxon>Dikarya</taxon>
        <taxon>Ascomycota</taxon>
        <taxon>Pezizomycotina</taxon>
        <taxon>Sordariomycetes</taxon>
        <taxon>Hypocreomycetidae</taxon>
        <taxon>Hypocreales</taxon>
        <taxon>Nectriaceae</taxon>
        <taxon>Neonectria</taxon>
    </lineage>
</organism>
<feature type="transmembrane region" description="Helical" evidence="9">
    <location>
        <begin position="289"/>
        <end position="313"/>
    </location>
</feature>
<gene>
    <name evidence="11" type="ORF">QQX98_001481</name>
</gene>
<dbReference type="PANTHER" id="PTHR23514:SF3">
    <property type="entry name" value="BYPASS OF STOP CODON PROTEIN 6"/>
    <property type="match status" value="1"/>
</dbReference>
<feature type="transmembrane region" description="Helical" evidence="9">
    <location>
        <begin position="230"/>
        <end position="253"/>
    </location>
</feature>
<feature type="transmembrane region" description="Helical" evidence="9">
    <location>
        <begin position="166"/>
        <end position="191"/>
    </location>
</feature>
<keyword evidence="4 9" id="KW-0812">Transmembrane</keyword>
<feature type="transmembrane region" description="Helical" evidence="9">
    <location>
        <begin position="349"/>
        <end position="369"/>
    </location>
</feature>
<sequence>MASCATTTLEVESFELQSRPSPVKYGPRSLREETVQPFEQTSRTSRDRVLAEVGGIEPDAAPGVHALQRWNEPKINTFRLSAAFWSMLVMGANDAAYGALIPSLEKYYDLTYIVVSMVFISPFVGYVLAAVFNNYLHLRIGQRGIAVLCAGCHILAYSIIAAHPPYVALIFAFMFAGLGNGLADAAWNAWVGGLANASEILGSMHACYGVGAVFSPLVSTAMITRSNLPWYYFYYIMIGFSAVELIALTWAFWKADGAAYRSVYRESEIERESGLWAAIAHMPAARTSWICAFFLLCYVGVEVALGGWIVVFMTRVRGGGDFESGMTATGFWLGITVGRLVLGFVTPRLGIKVAISTYVAATMGLELLFWLVPQFYVSAVAVAFQGFFLGPLFPGVVLVASKLLPRHQHVVVIGFAAALGGCGAAILPFAVGVLAQVAGVQVLQPIILSLLGVLLLLWWALPRIDKRRE</sequence>
<comment type="caution">
    <text evidence="11">The sequence shown here is derived from an EMBL/GenBank/DDBJ whole genome shotgun (WGS) entry which is preliminary data.</text>
</comment>
<feature type="transmembrane region" description="Helical" evidence="9">
    <location>
        <begin position="110"/>
        <end position="132"/>
    </location>
</feature>
<feature type="transmembrane region" description="Helical" evidence="9">
    <location>
        <begin position="144"/>
        <end position="160"/>
    </location>
</feature>
<keyword evidence="12" id="KW-1185">Reference proteome</keyword>
<comment type="similarity">
    <text evidence="2">Belongs to the major facilitator superfamily.</text>
</comment>
<evidence type="ECO:0000256" key="1">
    <source>
        <dbReference type="ARBA" id="ARBA00004127"/>
    </source>
</evidence>
<evidence type="ECO:0000313" key="12">
    <source>
        <dbReference type="Proteomes" id="UP001498476"/>
    </source>
</evidence>
<feature type="transmembrane region" description="Helical" evidence="9">
    <location>
        <begin position="375"/>
        <end position="398"/>
    </location>
</feature>
<keyword evidence="7" id="KW-0325">Glycoprotein</keyword>
<protein>
    <recommendedName>
        <fullName evidence="10">Major facilitator superfamily (MFS) profile domain-containing protein</fullName>
    </recommendedName>
</protein>
<keyword evidence="5 9" id="KW-1133">Transmembrane helix</keyword>
<evidence type="ECO:0000256" key="7">
    <source>
        <dbReference type="ARBA" id="ARBA00023180"/>
    </source>
</evidence>
<dbReference type="Gene3D" id="1.20.1250.20">
    <property type="entry name" value="MFS general substrate transporter like domains"/>
    <property type="match status" value="2"/>
</dbReference>
<evidence type="ECO:0000256" key="5">
    <source>
        <dbReference type="ARBA" id="ARBA00022989"/>
    </source>
</evidence>
<accession>A0ABR1HN84</accession>
<evidence type="ECO:0000256" key="2">
    <source>
        <dbReference type="ARBA" id="ARBA00008335"/>
    </source>
</evidence>
<evidence type="ECO:0000256" key="9">
    <source>
        <dbReference type="SAM" id="Phobius"/>
    </source>
</evidence>
<evidence type="ECO:0000256" key="3">
    <source>
        <dbReference type="ARBA" id="ARBA00022448"/>
    </source>
</evidence>
<dbReference type="PROSITE" id="PS50850">
    <property type="entry name" value="MFS"/>
    <property type="match status" value="1"/>
</dbReference>
<dbReference type="InterPro" id="IPR011701">
    <property type="entry name" value="MFS"/>
</dbReference>
<dbReference type="InterPro" id="IPR036259">
    <property type="entry name" value="MFS_trans_sf"/>
</dbReference>
<dbReference type="InterPro" id="IPR051788">
    <property type="entry name" value="MFS_Transporter"/>
</dbReference>
<dbReference type="SUPFAM" id="SSF103473">
    <property type="entry name" value="MFS general substrate transporter"/>
    <property type="match status" value="1"/>
</dbReference>
<feature type="transmembrane region" description="Helical" evidence="9">
    <location>
        <begin position="442"/>
        <end position="461"/>
    </location>
</feature>
<reference evidence="11 12" key="1">
    <citation type="journal article" date="2025" name="Microbiol. Resour. Announc.">
        <title>Draft genome sequences for Neonectria magnoliae and Neonectria punicea, canker pathogens of Liriodendron tulipifera and Acer saccharum in West Virginia.</title>
        <authorList>
            <person name="Petronek H.M."/>
            <person name="Kasson M.T."/>
            <person name="Metheny A.M."/>
            <person name="Stauder C.M."/>
            <person name="Lovett B."/>
            <person name="Lynch S.C."/>
            <person name="Garnas J.R."/>
            <person name="Kasson L.R."/>
            <person name="Stajich J.E."/>
        </authorList>
    </citation>
    <scope>NUCLEOTIDE SEQUENCE [LARGE SCALE GENOMIC DNA]</scope>
    <source>
        <strain evidence="11 12">NRRL 64653</strain>
    </source>
</reference>
<evidence type="ECO:0000256" key="4">
    <source>
        <dbReference type="ARBA" id="ARBA00022692"/>
    </source>
</evidence>
<keyword evidence="3" id="KW-0813">Transport</keyword>
<keyword evidence="6 9" id="KW-0472">Membrane</keyword>
<dbReference type="Proteomes" id="UP001498476">
    <property type="component" value="Unassembled WGS sequence"/>
</dbReference>
<dbReference type="PANTHER" id="PTHR23514">
    <property type="entry name" value="BYPASS OF STOP CODON PROTEIN 6"/>
    <property type="match status" value="1"/>
</dbReference>